<reference evidence="7 8" key="1">
    <citation type="journal article" date="2025" name="Int. J. Syst. Evol. Microbiol.">
        <title>Desulfovibrio falkowii sp. nov., Porphyromonas miyakawae sp. nov., Mediterraneibacter flintii sp. nov. and Owariibacterium komagatae gen. nov., sp. nov., isolated from human faeces.</title>
        <authorList>
            <person name="Hamaguchi T."/>
            <person name="Ohara M."/>
            <person name="Hisatomi A."/>
            <person name="Sekiguchi K."/>
            <person name="Takeda J.I."/>
            <person name="Ueyama J."/>
            <person name="Ito M."/>
            <person name="Nishiwaki H."/>
            <person name="Ogi T."/>
            <person name="Hirayama M."/>
            <person name="Ohkuma M."/>
            <person name="Sakamoto M."/>
            <person name="Ohno K."/>
        </authorList>
    </citation>
    <scope>NUCLEOTIDE SEQUENCE [LARGE SCALE GENOMIC DNA]</scope>
    <source>
        <strain evidence="7 8">13CB11C</strain>
    </source>
</reference>
<dbReference type="SMART" id="SM00646">
    <property type="entry name" value="Ami_3"/>
    <property type="match status" value="1"/>
</dbReference>
<evidence type="ECO:0000256" key="4">
    <source>
        <dbReference type="SAM" id="MobiDB-lite"/>
    </source>
</evidence>
<feature type="transmembrane region" description="Helical" evidence="5">
    <location>
        <begin position="7"/>
        <end position="25"/>
    </location>
</feature>
<sequence length="397" mass="44582">MKAKTFFLYVGILFGTFFFLGFSAINISAQQYDFTVVIDAGHGGKDFGARRYGVNEKDVNLAVALQTGATIKARFPKVKVFYTRSSDVFVGLMDRANFANRNKANLFISIHSNSAESSSARGTETYVLGLWRSEDNLRVAMRENQSITLESDYKTRYKGFDPSSAESYIIFEMMQNRHLDQSIDLAQNIQSQFSKLPLMNRGVRQAGFLVIREIAMPGVLVELGFVSNKSESEYLSSAAGQKALSTAIANGFANYYATWSKKQGKPIIEDRSATVKAEEIEETPEVEEENPEPTASAEPVQPVKETNKKAQVSSSKRAGTIYRIQIASSKQKKNPKKDAFFKGLNVRVEKKGSMYCYMVEETTDLNKAKQLLKKHHKHYKDAFIVVYKGGKRVKDIY</sequence>
<protein>
    <recommendedName>
        <fullName evidence="2">N-acetylmuramoyl-L-alanine amidase</fullName>
        <ecNumber evidence="2">3.5.1.28</ecNumber>
    </recommendedName>
</protein>
<dbReference type="InterPro" id="IPR002508">
    <property type="entry name" value="MurNAc-LAA_cat"/>
</dbReference>
<proteinExistence type="predicted"/>
<comment type="caution">
    <text evidence="7">The sequence shown here is derived from an EMBL/GenBank/DDBJ whole genome shotgun (WGS) entry which is preliminary data.</text>
</comment>
<evidence type="ECO:0000256" key="3">
    <source>
        <dbReference type="ARBA" id="ARBA00022801"/>
    </source>
</evidence>
<evidence type="ECO:0000256" key="2">
    <source>
        <dbReference type="ARBA" id="ARBA00011901"/>
    </source>
</evidence>
<dbReference type="SUPFAM" id="SSF53187">
    <property type="entry name" value="Zn-dependent exopeptidases"/>
    <property type="match status" value="1"/>
</dbReference>
<organism evidence="7 8">
    <name type="scientific">Porphyromonas miyakawae</name>
    <dbReference type="NCBI Taxonomy" id="3137470"/>
    <lineage>
        <taxon>Bacteria</taxon>
        <taxon>Pseudomonadati</taxon>
        <taxon>Bacteroidota</taxon>
        <taxon>Bacteroidia</taxon>
        <taxon>Bacteroidales</taxon>
        <taxon>Porphyromonadaceae</taxon>
        <taxon>Porphyromonas</taxon>
    </lineage>
</organism>
<evidence type="ECO:0000256" key="5">
    <source>
        <dbReference type="SAM" id="Phobius"/>
    </source>
</evidence>
<keyword evidence="5" id="KW-0812">Transmembrane</keyword>
<feature type="compositionally biased region" description="Acidic residues" evidence="4">
    <location>
        <begin position="279"/>
        <end position="291"/>
    </location>
</feature>
<gene>
    <name evidence="7" type="ORF">Tsumi_04440</name>
</gene>
<dbReference type="CDD" id="cd02696">
    <property type="entry name" value="MurNAc-LAA"/>
    <property type="match status" value="1"/>
</dbReference>
<keyword evidence="8" id="KW-1185">Reference proteome</keyword>
<keyword evidence="5" id="KW-0472">Membrane</keyword>
<dbReference type="PANTHER" id="PTHR30404">
    <property type="entry name" value="N-ACETYLMURAMOYL-L-ALANINE AMIDASE"/>
    <property type="match status" value="1"/>
</dbReference>
<dbReference type="InterPro" id="IPR050695">
    <property type="entry name" value="N-acetylmuramoyl_amidase_3"/>
</dbReference>
<comment type="catalytic activity">
    <reaction evidence="1">
        <text>Hydrolyzes the link between N-acetylmuramoyl residues and L-amino acid residues in certain cell-wall glycopeptides.</text>
        <dbReference type="EC" id="3.5.1.28"/>
    </reaction>
</comment>
<keyword evidence="3" id="KW-0378">Hydrolase</keyword>
<dbReference type="Pfam" id="PF01520">
    <property type="entry name" value="Amidase_3"/>
    <property type="match status" value="1"/>
</dbReference>
<evidence type="ECO:0000313" key="8">
    <source>
        <dbReference type="Proteomes" id="UP001628220"/>
    </source>
</evidence>
<dbReference type="PANTHER" id="PTHR30404:SF0">
    <property type="entry name" value="N-ACETYLMURAMOYL-L-ALANINE AMIDASE AMIC"/>
    <property type="match status" value="1"/>
</dbReference>
<feature type="domain" description="MurNAc-LAA" evidence="6">
    <location>
        <begin position="96"/>
        <end position="253"/>
    </location>
</feature>
<evidence type="ECO:0000256" key="1">
    <source>
        <dbReference type="ARBA" id="ARBA00001561"/>
    </source>
</evidence>
<feature type="region of interest" description="Disordered" evidence="4">
    <location>
        <begin position="274"/>
        <end position="314"/>
    </location>
</feature>
<keyword evidence="5" id="KW-1133">Transmembrane helix</keyword>
<dbReference type="RefSeq" id="WP_411915152.1">
    <property type="nucleotide sequence ID" value="NZ_BAAFSF010000001.1"/>
</dbReference>
<accession>A0ABQ0E0U3</accession>
<evidence type="ECO:0000313" key="7">
    <source>
        <dbReference type="EMBL" id="GAB1251340.1"/>
    </source>
</evidence>
<dbReference type="Gene3D" id="3.40.630.40">
    <property type="entry name" value="Zn-dependent exopeptidases"/>
    <property type="match status" value="1"/>
</dbReference>
<dbReference type="Proteomes" id="UP001628220">
    <property type="component" value="Unassembled WGS sequence"/>
</dbReference>
<dbReference type="EC" id="3.5.1.28" evidence="2"/>
<dbReference type="EMBL" id="BAAFSF010000001">
    <property type="protein sequence ID" value="GAB1251340.1"/>
    <property type="molecule type" value="Genomic_DNA"/>
</dbReference>
<evidence type="ECO:0000259" key="6">
    <source>
        <dbReference type="SMART" id="SM00646"/>
    </source>
</evidence>
<name>A0ABQ0E0U3_9PORP</name>